<sequence length="357" mass="40133">MIDEGHQAWCKEMEEFGETKAGIKGLVDSGVVNIPRIFVHPDQDKLPKHSSDNLQVPVIDLQGAEARRDEIVDQIRQACEAWGCFQLINHGMEASTIDATLEAIRKLHEQPNEVKAGLFSDDSSQQVRFYTTSGLVHQSRPGPWRDAMACAFLDDKLDSEKIPSICRKEMEDYVKSIIKIRENLSELLSEALGLSSDYLGRLECMKSEYMTWLYYPPCPEPHLTLGAPHHSDPTFLTIILQDSIGGLQFLHQNHWVDAAPIPGALIAHIGDLMQVITNDKFKSVEHRVLASSDEPRVSATCFLYASSQSIQKPFGPIKELISDTNPCIYKQVFPLEYANFYQTRALDGSSTLSHYKL</sequence>
<evidence type="ECO:0000256" key="6">
    <source>
        <dbReference type="RuleBase" id="RU003682"/>
    </source>
</evidence>
<evidence type="ECO:0000256" key="5">
    <source>
        <dbReference type="ARBA" id="ARBA00023004"/>
    </source>
</evidence>
<evidence type="ECO:0000256" key="3">
    <source>
        <dbReference type="ARBA" id="ARBA00022896"/>
    </source>
</evidence>
<accession>A0AAD8GXX1</accession>
<dbReference type="AlphaFoldDB" id="A0AAD8GXX1"/>
<evidence type="ECO:0000256" key="4">
    <source>
        <dbReference type="ARBA" id="ARBA00023002"/>
    </source>
</evidence>
<dbReference type="GO" id="GO:0051213">
    <property type="term" value="F:dioxygenase activity"/>
    <property type="evidence" value="ECO:0007669"/>
    <property type="project" value="UniProtKB-ARBA"/>
</dbReference>
<dbReference type="GO" id="GO:0031418">
    <property type="term" value="F:L-ascorbic acid binding"/>
    <property type="evidence" value="ECO:0007669"/>
    <property type="project" value="UniProtKB-KW"/>
</dbReference>
<dbReference type="PROSITE" id="PS51471">
    <property type="entry name" value="FE2OG_OXY"/>
    <property type="match status" value="1"/>
</dbReference>
<evidence type="ECO:0000256" key="2">
    <source>
        <dbReference type="ARBA" id="ARBA00022723"/>
    </source>
</evidence>
<feature type="domain" description="Fe2OG dioxygenase" evidence="7">
    <location>
        <begin position="206"/>
        <end position="305"/>
    </location>
</feature>
<comment type="similarity">
    <text evidence="1 6">Belongs to the iron/ascorbate-dependent oxidoreductase family.</text>
</comment>
<evidence type="ECO:0000256" key="1">
    <source>
        <dbReference type="ARBA" id="ARBA00008056"/>
    </source>
</evidence>
<name>A0AAD8GXX1_9APIA</name>
<dbReference type="Proteomes" id="UP001237642">
    <property type="component" value="Unassembled WGS sequence"/>
</dbReference>
<dbReference type="SUPFAM" id="SSF51197">
    <property type="entry name" value="Clavaminate synthase-like"/>
    <property type="match status" value="1"/>
</dbReference>
<protein>
    <submittedName>
        <fullName evidence="8">1-aminocyclopropane-1-carboxylate oxidase-like</fullName>
    </submittedName>
</protein>
<dbReference type="Pfam" id="PF03171">
    <property type="entry name" value="2OG-FeII_Oxy"/>
    <property type="match status" value="1"/>
</dbReference>
<evidence type="ECO:0000313" key="9">
    <source>
        <dbReference type="Proteomes" id="UP001237642"/>
    </source>
</evidence>
<dbReference type="FunFam" id="2.60.120.330:FF:000005">
    <property type="entry name" value="1-aminocyclopropane-1-carboxylate oxidase homolog 1"/>
    <property type="match status" value="1"/>
</dbReference>
<dbReference type="InterPro" id="IPR005123">
    <property type="entry name" value="Oxoglu/Fe-dep_dioxygenase_dom"/>
</dbReference>
<evidence type="ECO:0000313" key="8">
    <source>
        <dbReference type="EMBL" id="KAK1356709.1"/>
    </source>
</evidence>
<comment type="caution">
    <text evidence="8">The sequence shown here is derived from an EMBL/GenBank/DDBJ whole genome shotgun (WGS) entry which is preliminary data.</text>
</comment>
<proteinExistence type="inferred from homology"/>
<dbReference type="EMBL" id="JAUIZM010000011">
    <property type="protein sequence ID" value="KAK1356709.1"/>
    <property type="molecule type" value="Genomic_DNA"/>
</dbReference>
<dbReference type="PANTHER" id="PTHR10209:SF714">
    <property type="entry name" value="1-AMINOCYCLOPROPANE-1-CARBOXYLATE OXIDASE HOMOLOG 11-RELATED"/>
    <property type="match status" value="1"/>
</dbReference>
<keyword evidence="5 6" id="KW-0408">Iron</keyword>
<reference evidence="8" key="1">
    <citation type="submission" date="2023-02" db="EMBL/GenBank/DDBJ databases">
        <title>Genome of toxic invasive species Heracleum sosnowskyi carries increased number of genes despite the absence of recent whole-genome duplications.</title>
        <authorList>
            <person name="Schelkunov M."/>
            <person name="Shtratnikova V."/>
            <person name="Makarenko M."/>
            <person name="Klepikova A."/>
            <person name="Omelchenko D."/>
            <person name="Novikova G."/>
            <person name="Obukhova E."/>
            <person name="Bogdanov V."/>
            <person name="Penin A."/>
            <person name="Logacheva M."/>
        </authorList>
    </citation>
    <scope>NUCLEOTIDE SEQUENCE</scope>
    <source>
        <strain evidence="8">Hsosn_3</strain>
        <tissue evidence="8">Leaf</tissue>
    </source>
</reference>
<evidence type="ECO:0000259" key="7">
    <source>
        <dbReference type="PROSITE" id="PS51471"/>
    </source>
</evidence>
<organism evidence="8 9">
    <name type="scientific">Heracleum sosnowskyi</name>
    <dbReference type="NCBI Taxonomy" id="360622"/>
    <lineage>
        <taxon>Eukaryota</taxon>
        <taxon>Viridiplantae</taxon>
        <taxon>Streptophyta</taxon>
        <taxon>Embryophyta</taxon>
        <taxon>Tracheophyta</taxon>
        <taxon>Spermatophyta</taxon>
        <taxon>Magnoliopsida</taxon>
        <taxon>eudicotyledons</taxon>
        <taxon>Gunneridae</taxon>
        <taxon>Pentapetalae</taxon>
        <taxon>asterids</taxon>
        <taxon>campanulids</taxon>
        <taxon>Apiales</taxon>
        <taxon>Apiaceae</taxon>
        <taxon>Apioideae</taxon>
        <taxon>apioid superclade</taxon>
        <taxon>Tordylieae</taxon>
        <taxon>Tordyliinae</taxon>
        <taxon>Heracleum</taxon>
    </lineage>
</organism>
<dbReference type="InterPro" id="IPR026992">
    <property type="entry name" value="DIOX_N"/>
</dbReference>
<reference evidence="8" key="2">
    <citation type="submission" date="2023-05" db="EMBL/GenBank/DDBJ databases">
        <authorList>
            <person name="Schelkunov M.I."/>
        </authorList>
    </citation>
    <scope>NUCLEOTIDE SEQUENCE</scope>
    <source>
        <strain evidence="8">Hsosn_3</strain>
        <tissue evidence="8">Leaf</tissue>
    </source>
</reference>
<dbReference type="InterPro" id="IPR027443">
    <property type="entry name" value="IPNS-like_sf"/>
</dbReference>
<keyword evidence="4 6" id="KW-0560">Oxidoreductase</keyword>
<dbReference type="InterPro" id="IPR044861">
    <property type="entry name" value="IPNS-like_FE2OG_OXY"/>
</dbReference>
<dbReference type="GO" id="GO:0016705">
    <property type="term" value="F:oxidoreductase activity, acting on paired donors, with incorporation or reduction of molecular oxygen"/>
    <property type="evidence" value="ECO:0007669"/>
    <property type="project" value="UniProtKB-ARBA"/>
</dbReference>
<dbReference type="Gene3D" id="2.60.120.330">
    <property type="entry name" value="B-lactam Antibiotic, Isopenicillin N Synthase, Chain"/>
    <property type="match status" value="1"/>
</dbReference>
<dbReference type="GO" id="GO:0046872">
    <property type="term" value="F:metal ion binding"/>
    <property type="evidence" value="ECO:0007669"/>
    <property type="project" value="UniProtKB-KW"/>
</dbReference>
<keyword evidence="9" id="KW-1185">Reference proteome</keyword>
<keyword evidence="3" id="KW-0847">Vitamin C</keyword>
<dbReference type="PANTHER" id="PTHR10209">
    <property type="entry name" value="OXIDOREDUCTASE, 2OG-FE II OXYGENASE FAMILY PROTEIN"/>
    <property type="match status" value="1"/>
</dbReference>
<dbReference type="Pfam" id="PF14226">
    <property type="entry name" value="DIOX_N"/>
    <property type="match status" value="1"/>
</dbReference>
<gene>
    <name evidence="8" type="ORF">POM88_049965</name>
</gene>
<keyword evidence="2 6" id="KW-0479">Metal-binding</keyword>